<dbReference type="OrthoDB" id="3338076at2759"/>
<evidence type="ECO:0000313" key="4">
    <source>
        <dbReference type="Proteomes" id="UP000789706"/>
    </source>
</evidence>
<dbReference type="Proteomes" id="UP000789706">
    <property type="component" value="Unassembled WGS sequence"/>
</dbReference>
<proteinExistence type="predicted"/>
<feature type="compositionally biased region" description="Low complexity" evidence="1">
    <location>
        <begin position="76"/>
        <end position="100"/>
    </location>
</feature>
<organism evidence="3 4">
    <name type="scientific">Diversispora eburnea</name>
    <dbReference type="NCBI Taxonomy" id="1213867"/>
    <lineage>
        <taxon>Eukaryota</taxon>
        <taxon>Fungi</taxon>
        <taxon>Fungi incertae sedis</taxon>
        <taxon>Mucoromycota</taxon>
        <taxon>Glomeromycotina</taxon>
        <taxon>Glomeromycetes</taxon>
        <taxon>Diversisporales</taxon>
        <taxon>Diversisporaceae</taxon>
        <taxon>Diversispora</taxon>
    </lineage>
</organism>
<evidence type="ECO:0000313" key="3">
    <source>
        <dbReference type="EMBL" id="CAG8433558.1"/>
    </source>
</evidence>
<dbReference type="EMBL" id="CAJVPK010000016">
    <property type="protein sequence ID" value="CAG8433558.1"/>
    <property type="molecule type" value="Genomic_DNA"/>
</dbReference>
<protein>
    <submittedName>
        <fullName evidence="3">6304_t:CDS:1</fullName>
    </submittedName>
</protein>
<keyword evidence="4" id="KW-1185">Reference proteome</keyword>
<gene>
    <name evidence="3" type="ORF">DEBURN_LOCUS496</name>
</gene>
<feature type="region of interest" description="Disordered" evidence="1">
    <location>
        <begin position="1"/>
        <end position="25"/>
    </location>
</feature>
<feature type="compositionally biased region" description="Low complexity" evidence="1">
    <location>
        <begin position="11"/>
        <end position="21"/>
    </location>
</feature>
<sequence>MDHAPLHPSDNNGNSNNKHNNTVSMEGNSTTLPAWKIESTIANLILAAVTIVHIYFAFVVHTYAHYVGKSRHKHNSSSLHSSSSLRSSSPLHSSPRISTSNLALLKSENGSSSRHTTVEDDLESQEEIKYL</sequence>
<name>A0A9N8UWJ9_9GLOM</name>
<evidence type="ECO:0000256" key="1">
    <source>
        <dbReference type="SAM" id="MobiDB-lite"/>
    </source>
</evidence>
<keyword evidence="2" id="KW-0812">Transmembrane</keyword>
<dbReference type="AlphaFoldDB" id="A0A9N8UWJ9"/>
<keyword evidence="2" id="KW-0472">Membrane</keyword>
<comment type="caution">
    <text evidence="3">The sequence shown here is derived from an EMBL/GenBank/DDBJ whole genome shotgun (WGS) entry which is preliminary data.</text>
</comment>
<accession>A0A9N8UWJ9</accession>
<evidence type="ECO:0000256" key="2">
    <source>
        <dbReference type="SAM" id="Phobius"/>
    </source>
</evidence>
<keyword evidence="2" id="KW-1133">Transmembrane helix</keyword>
<reference evidence="3" key="1">
    <citation type="submission" date="2021-06" db="EMBL/GenBank/DDBJ databases">
        <authorList>
            <person name="Kallberg Y."/>
            <person name="Tangrot J."/>
            <person name="Rosling A."/>
        </authorList>
    </citation>
    <scope>NUCLEOTIDE SEQUENCE</scope>
    <source>
        <strain evidence="3">AZ414A</strain>
    </source>
</reference>
<feature type="transmembrane region" description="Helical" evidence="2">
    <location>
        <begin position="41"/>
        <end position="64"/>
    </location>
</feature>
<feature type="region of interest" description="Disordered" evidence="1">
    <location>
        <begin position="70"/>
        <end position="131"/>
    </location>
</feature>